<evidence type="ECO:0000313" key="1">
    <source>
        <dbReference type="EMBL" id="KRY33195.1"/>
    </source>
</evidence>
<name>A0A0V1B8B3_TRISP</name>
<sequence length="323" mass="35350">SHRTRQPSYTAEVCCLGPVYSAQSTPLRPPERIRTLPDHRCPSQVPLLQSPHFVPEIPGTTRFSTTVTCICPLQFPSWSDHIPWPQRRTLRLTSSRMEPLAAPKGSSSVALRQADIGTTETTAPLSKRKKISSPFALPVTGVPSSPGDSGPWFCCSEYSPARFGHVAGDSPVECDPDHRNRSIPLPSERDASGTAYLVSPPACPTVGLGLPQPCPGRRQLLSADLPRSQLRIPPAAVPIRGSPAAADGALYARPMIKWPTSSLSDFPALRPTSATSRAKSRMGWFRCFRRQLKRISSRIGNSQWPYVASMQRLSSQELSRVRP</sequence>
<reference evidence="1 2" key="1">
    <citation type="submission" date="2015-01" db="EMBL/GenBank/DDBJ databases">
        <title>Evolution of Trichinella species and genotypes.</title>
        <authorList>
            <person name="Korhonen P.K."/>
            <person name="Edoardo P."/>
            <person name="Giuseppe L.R."/>
            <person name="Gasser R.B."/>
        </authorList>
    </citation>
    <scope>NUCLEOTIDE SEQUENCE [LARGE SCALE GENOMIC DNA]</scope>
    <source>
        <strain evidence="1">ISS3</strain>
    </source>
</reference>
<proteinExistence type="predicted"/>
<accession>A0A0V1B8B3</accession>
<dbReference type="Proteomes" id="UP000054776">
    <property type="component" value="Unassembled WGS sequence"/>
</dbReference>
<dbReference type="AlphaFoldDB" id="A0A0V1B8B3"/>
<gene>
    <name evidence="1" type="ORF">T01_2752</name>
</gene>
<organism evidence="1 2">
    <name type="scientific">Trichinella spiralis</name>
    <name type="common">Trichina worm</name>
    <dbReference type="NCBI Taxonomy" id="6334"/>
    <lineage>
        <taxon>Eukaryota</taxon>
        <taxon>Metazoa</taxon>
        <taxon>Ecdysozoa</taxon>
        <taxon>Nematoda</taxon>
        <taxon>Enoplea</taxon>
        <taxon>Dorylaimia</taxon>
        <taxon>Trichinellida</taxon>
        <taxon>Trichinellidae</taxon>
        <taxon>Trichinella</taxon>
    </lineage>
</organism>
<feature type="non-terminal residue" evidence="1">
    <location>
        <position position="1"/>
    </location>
</feature>
<comment type="caution">
    <text evidence="1">The sequence shown here is derived from an EMBL/GenBank/DDBJ whole genome shotgun (WGS) entry which is preliminary data.</text>
</comment>
<dbReference type="EMBL" id="JYDH01000085">
    <property type="protein sequence ID" value="KRY33195.1"/>
    <property type="molecule type" value="Genomic_DNA"/>
</dbReference>
<protein>
    <submittedName>
        <fullName evidence="1">Uncharacterized protein</fullName>
    </submittedName>
</protein>
<evidence type="ECO:0000313" key="2">
    <source>
        <dbReference type="Proteomes" id="UP000054776"/>
    </source>
</evidence>
<dbReference type="OrthoDB" id="10438725at2759"/>
<keyword evidence="2" id="KW-1185">Reference proteome</keyword>
<dbReference type="InParanoid" id="A0A0V1B8B3"/>